<reference evidence="1" key="1">
    <citation type="submission" date="2022-08" db="EMBL/GenBank/DDBJ databases">
        <authorList>
            <person name="Gutierrez-Valencia J."/>
        </authorList>
    </citation>
    <scope>NUCLEOTIDE SEQUENCE</scope>
</reference>
<dbReference type="EMBL" id="CAMGYJ010000011">
    <property type="protein sequence ID" value="CAI0559876.1"/>
    <property type="molecule type" value="Genomic_DNA"/>
</dbReference>
<evidence type="ECO:0000313" key="1">
    <source>
        <dbReference type="EMBL" id="CAI0559876.1"/>
    </source>
</evidence>
<protein>
    <submittedName>
        <fullName evidence="1">Uncharacterized protein</fullName>
    </submittedName>
</protein>
<proteinExistence type="predicted"/>
<keyword evidence="2" id="KW-1185">Reference proteome</keyword>
<dbReference type="PANTHER" id="PTHR11439">
    <property type="entry name" value="GAG-POL-RELATED RETROTRANSPOSON"/>
    <property type="match status" value="1"/>
</dbReference>
<evidence type="ECO:0000313" key="2">
    <source>
        <dbReference type="Proteomes" id="UP001154282"/>
    </source>
</evidence>
<comment type="caution">
    <text evidence="1">The sequence shown here is derived from an EMBL/GenBank/DDBJ whole genome shotgun (WGS) entry which is preliminary data.</text>
</comment>
<dbReference type="PANTHER" id="PTHR11439:SF517">
    <property type="entry name" value="CYSTEINE-RICH RLK (RECEPTOR-LIKE PROTEIN KINASE) 8"/>
    <property type="match status" value="1"/>
</dbReference>
<name>A0AAV0RRI9_9ROSI</name>
<dbReference type="Proteomes" id="UP001154282">
    <property type="component" value="Unassembled WGS sequence"/>
</dbReference>
<organism evidence="1 2">
    <name type="scientific">Linum tenue</name>
    <dbReference type="NCBI Taxonomy" id="586396"/>
    <lineage>
        <taxon>Eukaryota</taxon>
        <taxon>Viridiplantae</taxon>
        <taxon>Streptophyta</taxon>
        <taxon>Embryophyta</taxon>
        <taxon>Tracheophyta</taxon>
        <taxon>Spermatophyta</taxon>
        <taxon>Magnoliopsida</taxon>
        <taxon>eudicotyledons</taxon>
        <taxon>Gunneridae</taxon>
        <taxon>Pentapetalae</taxon>
        <taxon>rosids</taxon>
        <taxon>fabids</taxon>
        <taxon>Malpighiales</taxon>
        <taxon>Linaceae</taxon>
        <taxon>Linum</taxon>
    </lineage>
</organism>
<sequence length="124" mass="14025">MFVVCMLSMYMEDPTKQHLLAVKRVLRYLKCTLSYGIWYKKQGGEDNLVGYTDSDYARDSDDRKSTSGYIFFLGGGAVSWPSKKKPVVTLSTTEAEFVVVAYCAAQAVWLRRILTSIGWESSIE</sequence>
<accession>A0AAV0RRI9</accession>
<dbReference type="CDD" id="cd09272">
    <property type="entry name" value="RNase_HI_RT_Ty1"/>
    <property type="match status" value="1"/>
</dbReference>
<dbReference type="AlphaFoldDB" id="A0AAV0RRI9"/>
<gene>
    <name evidence="1" type="ORF">LITE_LOCUS49424</name>
</gene>